<dbReference type="SUPFAM" id="SSF52058">
    <property type="entry name" value="L domain-like"/>
    <property type="match status" value="1"/>
</dbReference>
<dbReference type="InterPro" id="IPR001245">
    <property type="entry name" value="Ser-Thr/Tyr_kinase_cat_dom"/>
</dbReference>
<keyword evidence="2" id="KW-0433">Leucine-rich repeat</keyword>
<dbReference type="InterPro" id="IPR003591">
    <property type="entry name" value="Leu-rich_rpt_typical-subtyp"/>
</dbReference>
<dbReference type="InParanoid" id="A0A1W0W4L3"/>
<proteinExistence type="inferred from homology"/>
<dbReference type="InterPro" id="IPR000719">
    <property type="entry name" value="Prot_kinase_dom"/>
</dbReference>
<evidence type="ECO:0000256" key="6">
    <source>
        <dbReference type="ARBA" id="ARBA00022840"/>
    </source>
</evidence>
<dbReference type="GO" id="GO:0005886">
    <property type="term" value="C:plasma membrane"/>
    <property type="evidence" value="ECO:0000318"/>
    <property type="project" value="GO_Central"/>
</dbReference>
<dbReference type="Pfam" id="PF23598">
    <property type="entry name" value="LRR_14"/>
    <property type="match status" value="1"/>
</dbReference>
<keyword evidence="4" id="KW-0547">Nucleotide-binding</keyword>
<dbReference type="FunFam" id="1.10.510.10:FF:000384">
    <property type="entry name" value="G-type lectin S-receptor-like serine/threonine-protein kinase"/>
    <property type="match status" value="1"/>
</dbReference>
<keyword evidence="9" id="KW-1185">Reference proteome</keyword>
<dbReference type="Gene3D" id="1.10.8.430">
    <property type="entry name" value="Helical domain of apoptotic protease-activating factors"/>
    <property type="match status" value="1"/>
</dbReference>
<dbReference type="Gene3D" id="3.30.200.20">
    <property type="entry name" value="Phosphorylase Kinase, domain 1"/>
    <property type="match status" value="1"/>
</dbReference>
<dbReference type="InterPro" id="IPR002182">
    <property type="entry name" value="NB-ARC"/>
</dbReference>
<dbReference type="AlphaFoldDB" id="A0A1W0W4L3"/>
<dbReference type="Pfam" id="PF23559">
    <property type="entry name" value="WHD_DRP"/>
    <property type="match status" value="1"/>
</dbReference>
<dbReference type="InterPro" id="IPR051824">
    <property type="entry name" value="LRR_Rcpt-Like_S/T_Kinase"/>
</dbReference>
<name>A0A1W0W4L3_SORBI</name>
<dbReference type="Pfam" id="PF07714">
    <property type="entry name" value="PK_Tyr_Ser-Thr"/>
    <property type="match status" value="1"/>
</dbReference>
<dbReference type="SUPFAM" id="SSF52540">
    <property type="entry name" value="P-loop containing nucleoside triphosphate hydrolases"/>
    <property type="match status" value="1"/>
</dbReference>
<keyword evidence="3" id="KW-0677">Repeat</keyword>
<keyword evidence="5" id="KW-0611">Plant defense</keyword>
<dbReference type="InterPro" id="IPR058922">
    <property type="entry name" value="WHD_DRP"/>
</dbReference>
<evidence type="ECO:0000313" key="9">
    <source>
        <dbReference type="Proteomes" id="UP000000768"/>
    </source>
</evidence>
<reference evidence="8 9" key="1">
    <citation type="journal article" date="2009" name="Nature">
        <title>The Sorghum bicolor genome and the diversification of grasses.</title>
        <authorList>
            <person name="Paterson A.H."/>
            <person name="Bowers J.E."/>
            <person name="Bruggmann R."/>
            <person name="Dubchak I."/>
            <person name="Grimwood J."/>
            <person name="Gundlach H."/>
            <person name="Haberer G."/>
            <person name="Hellsten U."/>
            <person name="Mitros T."/>
            <person name="Poliakov A."/>
            <person name="Schmutz J."/>
            <person name="Spannagl M."/>
            <person name="Tang H."/>
            <person name="Wang X."/>
            <person name="Wicker T."/>
            <person name="Bharti A.K."/>
            <person name="Chapman J."/>
            <person name="Feltus F.A."/>
            <person name="Gowik U."/>
            <person name="Grigoriev I.V."/>
            <person name="Lyons E."/>
            <person name="Maher C.A."/>
            <person name="Martis M."/>
            <person name="Narechania A."/>
            <person name="Otillar R.P."/>
            <person name="Penning B.W."/>
            <person name="Salamov A.A."/>
            <person name="Wang Y."/>
            <person name="Zhang L."/>
            <person name="Carpita N.C."/>
            <person name="Freeling M."/>
            <person name="Gingle A.R."/>
            <person name="Hash C.T."/>
            <person name="Keller B."/>
            <person name="Klein P."/>
            <person name="Kresovich S."/>
            <person name="McCann M.C."/>
            <person name="Ming R."/>
            <person name="Peterson D.G."/>
            <person name="Mehboob-ur-Rahman"/>
            <person name="Ware D."/>
            <person name="Westhoff P."/>
            <person name="Mayer K.F."/>
            <person name="Messing J."/>
            <person name="Rokhsar D.S."/>
        </authorList>
    </citation>
    <scope>NUCLEOTIDE SEQUENCE [LARGE SCALE GENOMIC DNA]</scope>
    <source>
        <strain evidence="9">cv. BTx623</strain>
    </source>
</reference>
<dbReference type="InterPro" id="IPR027417">
    <property type="entry name" value="P-loop_NTPase"/>
</dbReference>
<protein>
    <recommendedName>
        <fullName evidence="7">Protein kinase domain-containing protein</fullName>
    </recommendedName>
</protein>
<keyword evidence="6" id="KW-0067">ATP-binding</keyword>
<dbReference type="GO" id="GO:0005524">
    <property type="term" value="F:ATP binding"/>
    <property type="evidence" value="ECO:0007669"/>
    <property type="project" value="UniProtKB-KW"/>
</dbReference>
<evidence type="ECO:0000256" key="3">
    <source>
        <dbReference type="ARBA" id="ARBA00022737"/>
    </source>
</evidence>
<accession>A0A1W0W4L3</accession>
<dbReference type="Gene3D" id="3.80.10.10">
    <property type="entry name" value="Ribonuclease Inhibitor"/>
    <property type="match status" value="1"/>
</dbReference>
<dbReference type="PROSITE" id="PS50011">
    <property type="entry name" value="PROTEIN_KINASE_DOM"/>
    <property type="match status" value="1"/>
</dbReference>
<dbReference type="InterPro" id="IPR042197">
    <property type="entry name" value="Apaf_helical"/>
</dbReference>
<dbReference type="FunFam" id="3.30.200.20:FF:000162">
    <property type="entry name" value="Adenine nucleotide alpha hydrolase-like domain kinase"/>
    <property type="match status" value="1"/>
</dbReference>
<reference evidence="9" key="2">
    <citation type="journal article" date="2018" name="Plant J.">
        <title>The Sorghum bicolor reference genome: improved assembly, gene annotations, a transcriptome atlas, and signatures of genome organization.</title>
        <authorList>
            <person name="McCormick R.F."/>
            <person name="Truong S.K."/>
            <person name="Sreedasyam A."/>
            <person name="Jenkins J."/>
            <person name="Shu S."/>
            <person name="Sims D."/>
            <person name="Kennedy M."/>
            <person name="Amirebrahimi M."/>
            <person name="Weers B.D."/>
            <person name="McKinley B."/>
            <person name="Mattison A."/>
            <person name="Morishige D.T."/>
            <person name="Grimwood J."/>
            <person name="Schmutz J."/>
            <person name="Mullet J.E."/>
        </authorList>
    </citation>
    <scope>NUCLEOTIDE SEQUENCE [LARGE SCALE GENOMIC DNA]</scope>
    <source>
        <strain evidence="9">cv. BTx623</strain>
    </source>
</reference>
<dbReference type="GO" id="GO:0045088">
    <property type="term" value="P:regulation of innate immune response"/>
    <property type="evidence" value="ECO:0000318"/>
    <property type="project" value="GO_Central"/>
</dbReference>
<dbReference type="SMART" id="SM00369">
    <property type="entry name" value="LRR_TYP"/>
    <property type="match status" value="4"/>
</dbReference>
<dbReference type="Gene3D" id="3.40.50.300">
    <property type="entry name" value="P-loop containing nucleotide triphosphate hydrolases"/>
    <property type="match status" value="1"/>
</dbReference>
<evidence type="ECO:0000256" key="4">
    <source>
        <dbReference type="ARBA" id="ARBA00022741"/>
    </source>
</evidence>
<dbReference type="PANTHER" id="PTHR48006">
    <property type="entry name" value="LEUCINE-RICH REPEAT-CONTAINING PROTEIN DDB_G0281931-RELATED"/>
    <property type="match status" value="1"/>
</dbReference>
<evidence type="ECO:0000256" key="5">
    <source>
        <dbReference type="ARBA" id="ARBA00022821"/>
    </source>
</evidence>
<evidence type="ECO:0000256" key="2">
    <source>
        <dbReference type="ARBA" id="ARBA00022614"/>
    </source>
</evidence>
<dbReference type="PRINTS" id="PR00364">
    <property type="entry name" value="DISEASERSIST"/>
</dbReference>
<dbReference type="ExpressionAtlas" id="A0A1W0W4L3">
    <property type="expression patterns" value="baseline and differential"/>
</dbReference>
<dbReference type="InterPro" id="IPR055414">
    <property type="entry name" value="LRR_R13L4/SHOC2-like"/>
</dbReference>
<dbReference type="Pfam" id="PF00931">
    <property type="entry name" value="NB-ARC"/>
    <property type="match status" value="1"/>
</dbReference>
<dbReference type="PANTHER" id="PTHR48006:SF62">
    <property type="entry name" value="LEUCINE-RICH REPEAT TRANSMEMBRANE PROTEIN KINASE"/>
    <property type="match status" value="1"/>
</dbReference>
<evidence type="ECO:0000256" key="1">
    <source>
        <dbReference type="ARBA" id="ARBA00008171"/>
    </source>
</evidence>
<dbReference type="Gramene" id="OQU89293">
    <property type="protein sequence ID" value="OQU89293"/>
    <property type="gene ID" value="SORBI_3002G169633"/>
</dbReference>
<dbReference type="GO" id="GO:0043531">
    <property type="term" value="F:ADP binding"/>
    <property type="evidence" value="ECO:0007669"/>
    <property type="project" value="InterPro"/>
</dbReference>
<dbReference type="GO" id="GO:0004674">
    <property type="term" value="F:protein serine/threonine kinase activity"/>
    <property type="evidence" value="ECO:0007669"/>
    <property type="project" value="UniProtKB-EC"/>
</dbReference>
<dbReference type="GO" id="GO:0004672">
    <property type="term" value="F:protein kinase activity"/>
    <property type="evidence" value="ECO:0000318"/>
    <property type="project" value="GO_Central"/>
</dbReference>
<feature type="domain" description="Protein kinase" evidence="7">
    <location>
        <begin position="983"/>
        <end position="1269"/>
    </location>
</feature>
<dbReference type="OrthoDB" id="691996at2759"/>
<organism evidence="8 9">
    <name type="scientific">Sorghum bicolor</name>
    <name type="common">Sorghum</name>
    <name type="synonym">Sorghum vulgare</name>
    <dbReference type="NCBI Taxonomy" id="4558"/>
    <lineage>
        <taxon>Eukaryota</taxon>
        <taxon>Viridiplantae</taxon>
        <taxon>Streptophyta</taxon>
        <taxon>Embryophyta</taxon>
        <taxon>Tracheophyta</taxon>
        <taxon>Spermatophyta</taxon>
        <taxon>Magnoliopsida</taxon>
        <taxon>Liliopsida</taxon>
        <taxon>Poales</taxon>
        <taxon>Poaceae</taxon>
        <taxon>PACMAD clade</taxon>
        <taxon>Panicoideae</taxon>
        <taxon>Andropogonodae</taxon>
        <taxon>Andropogoneae</taxon>
        <taxon>Sorghinae</taxon>
        <taxon>Sorghum</taxon>
    </lineage>
</organism>
<evidence type="ECO:0000259" key="7">
    <source>
        <dbReference type="PROSITE" id="PS50011"/>
    </source>
</evidence>
<sequence>MATVSADIDRLQRRLASDGQRIKLPSSIRTDLSRMTRALYRLQGILTNVEKQPFDGSREPCLSKIKQNIYDVEDILDELENGSFRAQRSSRGWKLAEASDLWSQVAFSFSSNHSVLHCRMMNKMKKIRKSLDHASEDSFIFTLLHHRADADQSDHNVFDENAIIGRNKDKENVRVLLLSNSEQKISIIPIVGLGGLGKTALAQLIFSDQDERYNFDLRVWINLNMSYDFNSIASAIISEVNITEEGTSQVNGGEYNPQILMNCLLEVLNDKRCLIVLDGLWSIDEGQLLHLKRMLQSTQNTKIIVTTCSENVANLMHTVRPYKLDPLSEENCWTIFSQRVFGGGDNSDLTRIGKQIVNKCEGIPGVIHSLGAFMHDNGTSTWNWNDKNEELWKLEKQFPLQINLFSSVKQIYYKMPLALKSCLSYLSMFPKGSNIRMENVITQWAALGILGSTHGSLPVYAQGRKYIQELLSVFFLEAHDKSTDFGINHASASKVFKMHSLVHEFARYVTSHDLFILDGERMRNDNPGNRTSGYALLTRCSDKSKVSRGFLKSVRAICLKDCRGTKLIEKIFSALKHLRVLDLSRCSFLELPSSICQLTHLRYIDISCSAIQSLPDQMSSVQHLEALDLSGTCIQVLPDFVRTFKKLTYLNLQECWELRHLPSKLDDIKSLQHLNLSCCPAAHQLVESISGFQELRFLDISSCTELQTLPESFVRLTNLEDLILSKCTRLKKLPESFGDKLCFLRFLNISYCCELEEVPASLGRLASLEVLILSGCNRIQNLPQSFSDIAFLRMLDLSGCADLHMDLGMLPNNNLENLNVDGCCKVYAMPGWTVNFPKLLPECLQTCDQHVRRLIEHKQACPNHSELEISNELNVLDETGEAMASQSFQHAGDSECTTKKVIEDSSAHTSPKIPLHGTTPTGVQLKSAGSFFGASTIRFSKMSRCFMCTTDLKMNSQGEGEGEHMDMVRVFSYNELQTATHKFSEANKIGEGSIGSVFRGRLKDGMAVAVKLLHDSKQGRREFLAELTAISGIVHENLITLVGCCCERSHRILVYNYLENKSLADKLLGSSSSTIQLSWRARVKIAIGVARGLAFLHEEIRPSIIHRDIKASHILLDKDFTPKVSGFGLTRLLPPITTSMATRVAGTIGYMAPEYAIRGQVTKKADIFSFGIVLLEIVSGKCNHDSRLPQEDQFLLKRTWRSSEEGNLVEIIDKDLGDDLDVEEACRFLNVGLLCTQNEMARRPNMRNIVKMLTGEKGVSVVKVTRPIMLWSDLLELKT</sequence>
<gene>
    <name evidence="8" type="ORF">SORBI_3002G169633</name>
</gene>
<comment type="similarity">
    <text evidence="1">Belongs to the protein kinase superfamily. TKL Ser/Thr protein kinase family. ROCO subfamily.</text>
</comment>
<dbReference type="EMBL" id="CM000761">
    <property type="protein sequence ID" value="OQU89293.1"/>
    <property type="molecule type" value="Genomic_DNA"/>
</dbReference>
<dbReference type="InterPro" id="IPR032675">
    <property type="entry name" value="LRR_dom_sf"/>
</dbReference>
<dbReference type="Gene3D" id="1.10.510.10">
    <property type="entry name" value="Transferase(Phosphotransferase) domain 1"/>
    <property type="match status" value="1"/>
</dbReference>
<dbReference type="SUPFAM" id="SSF56112">
    <property type="entry name" value="Protein kinase-like (PK-like)"/>
    <property type="match status" value="1"/>
</dbReference>
<dbReference type="InterPro" id="IPR011009">
    <property type="entry name" value="Kinase-like_dom_sf"/>
</dbReference>
<dbReference type="GO" id="GO:0006952">
    <property type="term" value="P:defense response"/>
    <property type="evidence" value="ECO:0007669"/>
    <property type="project" value="UniProtKB-KW"/>
</dbReference>
<evidence type="ECO:0000313" key="8">
    <source>
        <dbReference type="EMBL" id="OQU89293.1"/>
    </source>
</evidence>
<dbReference type="Proteomes" id="UP000000768">
    <property type="component" value="Chromosome 2"/>
</dbReference>
<dbReference type="CDD" id="cd14066">
    <property type="entry name" value="STKc_IRAK"/>
    <property type="match status" value="1"/>
</dbReference>